<gene>
    <name evidence="1" type="ORF">METZ01_LOCUS75420</name>
</gene>
<feature type="non-terminal residue" evidence="1">
    <location>
        <position position="1"/>
    </location>
</feature>
<proteinExistence type="predicted"/>
<evidence type="ECO:0008006" key="2">
    <source>
        <dbReference type="Google" id="ProtNLM"/>
    </source>
</evidence>
<dbReference type="SMART" id="SM00855">
    <property type="entry name" value="PGAM"/>
    <property type="match status" value="1"/>
</dbReference>
<dbReference type="InterPro" id="IPR050275">
    <property type="entry name" value="PGM_Phosphatase"/>
</dbReference>
<sequence length="200" mass="22496">VRHGETEWNKLGRFQGHMDIGLNERGLSQAKETAKASSEWGLCAIYSSPLIRTVQVAEEIAKITPMPVFKQPGLKELSLGDLEGVTGKDMRNRWPEVFSVWRSNPEKVSMPNGESLVQLRDRAWQTILDIEQKHAVDESVVVISHNFAIRSIVGELLGVPLEYFHRMSLNLASVCIFDSDELGRRLTGYNSIGHLSPENR</sequence>
<dbReference type="InterPro" id="IPR029033">
    <property type="entry name" value="His_PPase_superfam"/>
</dbReference>
<protein>
    <recommendedName>
        <fullName evidence="2">Histidine phosphatase family protein</fullName>
    </recommendedName>
</protein>
<dbReference type="InterPro" id="IPR013078">
    <property type="entry name" value="His_Pase_superF_clade-1"/>
</dbReference>
<dbReference type="Gene3D" id="3.40.50.1240">
    <property type="entry name" value="Phosphoglycerate mutase-like"/>
    <property type="match status" value="1"/>
</dbReference>
<dbReference type="AlphaFoldDB" id="A0A381U2V4"/>
<dbReference type="GO" id="GO:0005737">
    <property type="term" value="C:cytoplasm"/>
    <property type="evidence" value="ECO:0007669"/>
    <property type="project" value="TreeGrafter"/>
</dbReference>
<dbReference type="Pfam" id="PF00300">
    <property type="entry name" value="His_Phos_1"/>
    <property type="match status" value="1"/>
</dbReference>
<reference evidence="1" key="1">
    <citation type="submission" date="2018-05" db="EMBL/GenBank/DDBJ databases">
        <authorList>
            <person name="Lanie J.A."/>
            <person name="Ng W.-L."/>
            <person name="Kazmierczak K.M."/>
            <person name="Andrzejewski T.M."/>
            <person name="Davidsen T.M."/>
            <person name="Wayne K.J."/>
            <person name="Tettelin H."/>
            <person name="Glass J.I."/>
            <person name="Rusch D."/>
            <person name="Podicherti R."/>
            <person name="Tsui H.-C.T."/>
            <person name="Winkler M.E."/>
        </authorList>
    </citation>
    <scope>NUCLEOTIDE SEQUENCE</scope>
</reference>
<organism evidence="1">
    <name type="scientific">marine metagenome</name>
    <dbReference type="NCBI Taxonomy" id="408172"/>
    <lineage>
        <taxon>unclassified sequences</taxon>
        <taxon>metagenomes</taxon>
        <taxon>ecological metagenomes</taxon>
    </lineage>
</organism>
<dbReference type="PIRSF" id="PIRSF000709">
    <property type="entry name" value="6PFK_2-Ptase"/>
    <property type="match status" value="1"/>
</dbReference>
<dbReference type="SUPFAM" id="SSF53254">
    <property type="entry name" value="Phosphoglycerate mutase-like"/>
    <property type="match status" value="1"/>
</dbReference>
<dbReference type="GO" id="GO:0016791">
    <property type="term" value="F:phosphatase activity"/>
    <property type="evidence" value="ECO:0007669"/>
    <property type="project" value="TreeGrafter"/>
</dbReference>
<evidence type="ECO:0000313" key="1">
    <source>
        <dbReference type="EMBL" id="SVA22566.1"/>
    </source>
</evidence>
<dbReference type="EMBL" id="UINC01005633">
    <property type="protein sequence ID" value="SVA22566.1"/>
    <property type="molecule type" value="Genomic_DNA"/>
</dbReference>
<accession>A0A381U2V4</accession>
<dbReference type="PANTHER" id="PTHR48100:SF1">
    <property type="entry name" value="HISTIDINE PHOSPHATASE FAMILY PROTEIN-RELATED"/>
    <property type="match status" value="1"/>
</dbReference>
<dbReference type="CDD" id="cd07067">
    <property type="entry name" value="HP_PGM_like"/>
    <property type="match status" value="1"/>
</dbReference>
<dbReference type="PANTHER" id="PTHR48100">
    <property type="entry name" value="BROAD-SPECIFICITY PHOSPHATASE YOR283W-RELATED"/>
    <property type="match status" value="1"/>
</dbReference>
<name>A0A381U2V4_9ZZZZ</name>